<feature type="domain" description="Exonuclease" evidence="4">
    <location>
        <begin position="6"/>
        <end position="179"/>
    </location>
</feature>
<dbReference type="EMBL" id="RCZY01000002">
    <property type="protein sequence ID" value="RRE44171.1"/>
    <property type="molecule type" value="Genomic_DNA"/>
</dbReference>
<dbReference type="Gene3D" id="3.30.420.10">
    <property type="entry name" value="Ribonuclease H-like superfamily/Ribonuclease H"/>
    <property type="match status" value="1"/>
</dbReference>
<name>A0A3P2ENM2_KLEPN</name>
<proteinExistence type="predicted"/>
<dbReference type="CDD" id="cd06127">
    <property type="entry name" value="DEDDh"/>
    <property type="match status" value="1"/>
</dbReference>
<organism evidence="5 6">
    <name type="scientific">Klebsiella pneumoniae</name>
    <dbReference type="NCBI Taxonomy" id="573"/>
    <lineage>
        <taxon>Bacteria</taxon>
        <taxon>Pseudomonadati</taxon>
        <taxon>Pseudomonadota</taxon>
        <taxon>Gammaproteobacteria</taxon>
        <taxon>Enterobacterales</taxon>
        <taxon>Enterobacteriaceae</taxon>
        <taxon>Klebsiella/Raoultella group</taxon>
        <taxon>Klebsiella</taxon>
        <taxon>Klebsiella pneumoniae complex</taxon>
    </lineage>
</organism>
<protein>
    <submittedName>
        <fullName evidence="5">3'-5' exonuclease</fullName>
    </submittedName>
</protein>
<evidence type="ECO:0000256" key="3">
    <source>
        <dbReference type="ARBA" id="ARBA00022839"/>
    </source>
</evidence>
<dbReference type="GO" id="GO:0003676">
    <property type="term" value="F:nucleic acid binding"/>
    <property type="evidence" value="ECO:0007669"/>
    <property type="project" value="InterPro"/>
</dbReference>
<dbReference type="AlphaFoldDB" id="A0A3P2ENM2"/>
<evidence type="ECO:0000256" key="1">
    <source>
        <dbReference type="ARBA" id="ARBA00022722"/>
    </source>
</evidence>
<dbReference type="SUPFAM" id="SSF53098">
    <property type="entry name" value="Ribonuclease H-like"/>
    <property type="match status" value="1"/>
</dbReference>
<comment type="caution">
    <text evidence="5">The sequence shown here is derived from an EMBL/GenBank/DDBJ whole genome shotgun (WGS) entry which is preliminary data.</text>
</comment>
<dbReference type="GO" id="GO:0006259">
    <property type="term" value="P:DNA metabolic process"/>
    <property type="evidence" value="ECO:0007669"/>
    <property type="project" value="UniProtKB-ARBA"/>
</dbReference>
<evidence type="ECO:0000313" key="5">
    <source>
        <dbReference type="EMBL" id="RRE44171.1"/>
    </source>
</evidence>
<dbReference type="InterPro" id="IPR012337">
    <property type="entry name" value="RNaseH-like_sf"/>
</dbReference>
<sequence>MKDKEIFISVDIESSGPIHGEYSLLSIGACLLSDPKESFYTELRPDSQKHDPEAVAITGLDLASLTLSGLPPLEAMEQFNSWINSVSKPKQRTIFVGFNAPFDWSFINYYFHKYLGFNPFGFTAIDIKAYYMGLNKCSWEDTKSSKIVEKLRPHLRNNHNALEDAKFQAELFSLMLVTD</sequence>
<dbReference type="InterPro" id="IPR033390">
    <property type="entry name" value="Rv2179c-like"/>
</dbReference>
<keyword evidence="1" id="KW-0540">Nuclease</keyword>
<dbReference type="PANTHER" id="PTHR30231">
    <property type="entry name" value="DNA POLYMERASE III SUBUNIT EPSILON"/>
    <property type="match status" value="1"/>
</dbReference>
<dbReference type="Proteomes" id="UP000272440">
    <property type="component" value="Unassembled WGS sequence"/>
</dbReference>
<dbReference type="InterPro" id="IPR013520">
    <property type="entry name" value="Ribonucl_H"/>
</dbReference>
<dbReference type="SMART" id="SM00479">
    <property type="entry name" value="EXOIII"/>
    <property type="match status" value="1"/>
</dbReference>
<gene>
    <name evidence="5" type="ORF">EAO28_05460</name>
</gene>
<dbReference type="PANTHER" id="PTHR30231:SF4">
    <property type="entry name" value="PROTEIN NEN2"/>
    <property type="match status" value="1"/>
</dbReference>
<reference evidence="5 6" key="1">
    <citation type="journal article" date="2019" name="Antimicrob. Agents Chemother.">
        <title>Applying Rapid Whole Genome Sequencing to Predict Phenotypic Antimicrobial Susceptibility Testing Results Among Carbapenem-Resistant Klebsiella pneumoniae Clinical Isolates.</title>
        <authorList>
            <person name="Tamma P.D."/>
            <person name="Fan Y."/>
            <person name="Bergman Y."/>
            <person name="Pertea G."/>
            <person name="Kazmi A."/>
            <person name="Lewis S."/>
            <person name="Carroll K.C."/>
            <person name="Schatz M.C."/>
            <person name="Timp W."/>
            <person name="Simner P.J."/>
        </authorList>
    </citation>
    <scope>NUCLEOTIDE SEQUENCE [LARGE SCALE GENOMIC DNA]</scope>
    <source>
        <strain evidence="5 6">KLPN_33</strain>
    </source>
</reference>
<dbReference type="InterPro" id="IPR036397">
    <property type="entry name" value="RNaseH_sf"/>
</dbReference>
<dbReference type="Pfam" id="PF16473">
    <property type="entry name" value="Rv2179c-like"/>
    <property type="match status" value="1"/>
</dbReference>
<dbReference type="GO" id="GO:0005829">
    <property type="term" value="C:cytosol"/>
    <property type="evidence" value="ECO:0007669"/>
    <property type="project" value="TreeGrafter"/>
</dbReference>
<keyword evidence="3 5" id="KW-0269">Exonuclease</keyword>
<evidence type="ECO:0000259" key="4">
    <source>
        <dbReference type="SMART" id="SM00479"/>
    </source>
</evidence>
<evidence type="ECO:0000313" key="6">
    <source>
        <dbReference type="Proteomes" id="UP000272440"/>
    </source>
</evidence>
<keyword evidence="2" id="KW-0378">Hydrolase</keyword>
<accession>A0A3P2ENM2</accession>
<evidence type="ECO:0000256" key="2">
    <source>
        <dbReference type="ARBA" id="ARBA00022801"/>
    </source>
</evidence>
<dbReference type="GO" id="GO:0008408">
    <property type="term" value="F:3'-5' exonuclease activity"/>
    <property type="evidence" value="ECO:0007669"/>
    <property type="project" value="TreeGrafter"/>
</dbReference>